<comment type="caution">
    <text evidence="1">The sequence shown here is derived from an EMBL/GenBank/DDBJ whole genome shotgun (WGS) entry which is preliminary data.</text>
</comment>
<reference evidence="1 2" key="1">
    <citation type="journal article" date="2016" name="Nat. Commun.">
        <title>Thousands of microbial genomes shed light on interconnected biogeochemical processes in an aquifer system.</title>
        <authorList>
            <person name="Anantharaman K."/>
            <person name="Brown C.T."/>
            <person name="Hug L.A."/>
            <person name="Sharon I."/>
            <person name="Castelle C.J."/>
            <person name="Probst A.J."/>
            <person name="Thomas B.C."/>
            <person name="Singh A."/>
            <person name="Wilkins M.J."/>
            <person name="Karaoz U."/>
            <person name="Brodie E.L."/>
            <person name="Williams K.H."/>
            <person name="Hubbard S.S."/>
            <person name="Banfield J.F."/>
        </authorList>
    </citation>
    <scope>NUCLEOTIDE SEQUENCE [LARGE SCALE GENOMIC DNA]</scope>
</reference>
<organism evidence="1 2">
    <name type="scientific">Candidatus Taylorbacteria bacterium RIFCSPHIGHO2_12_FULL_45_16</name>
    <dbReference type="NCBI Taxonomy" id="1802315"/>
    <lineage>
        <taxon>Bacteria</taxon>
        <taxon>Candidatus Tayloriibacteriota</taxon>
    </lineage>
</organism>
<gene>
    <name evidence="1" type="ORF">A3F51_03120</name>
</gene>
<accession>A0A1G2N0T1</accession>
<dbReference type="AlphaFoldDB" id="A0A1G2N0T1"/>
<evidence type="ECO:0000313" key="1">
    <source>
        <dbReference type="EMBL" id="OHA29694.1"/>
    </source>
</evidence>
<dbReference type="Proteomes" id="UP000178089">
    <property type="component" value="Unassembled WGS sequence"/>
</dbReference>
<protein>
    <recommendedName>
        <fullName evidence="3">DUF86 domain-containing protein</fullName>
    </recommendedName>
</protein>
<dbReference type="EMBL" id="MHRT01000001">
    <property type="protein sequence ID" value="OHA29694.1"/>
    <property type="molecule type" value="Genomic_DNA"/>
</dbReference>
<evidence type="ECO:0000313" key="2">
    <source>
        <dbReference type="Proteomes" id="UP000178089"/>
    </source>
</evidence>
<proteinExistence type="predicted"/>
<name>A0A1G2N0T1_9BACT</name>
<evidence type="ECO:0008006" key="3">
    <source>
        <dbReference type="Google" id="ProtNLM"/>
    </source>
</evidence>
<sequence>MSAKSKTSASIEDIKRLYIRAGAHSRTRRRKGKETRHIEAFLLQTALLEGVLVSYGLKLLDGKANLSALRGKRSKWYGYDNAINDLYLLGAINTEEFKKLEQFKAKRNEYIHNLLSEDTEVVESKVLRIYKEYDSLVWDMIQRLEKKVGKITKPST</sequence>
<dbReference type="STRING" id="1802315.A3F51_03120"/>